<gene>
    <name evidence="2" type="ORF">EVAR_77173_1</name>
</gene>
<accession>A0A4C1T2Q0</accession>
<organism evidence="2 3">
    <name type="scientific">Eumeta variegata</name>
    <name type="common">Bagworm moth</name>
    <name type="synonym">Eumeta japonica</name>
    <dbReference type="NCBI Taxonomy" id="151549"/>
    <lineage>
        <taxon>Eukaryota</taxon>
        <taxon>Metazoa</taxon>
        <taxon>Ecdysozoa</taxon>
        <taxon>Arthropoda</taxon>
        <taxon>Hexapoda</taxon>
        <taxon>Insecta</taxon>
        <taxon>Pterygota</taxon>
        <taxon>Neoptera</taxon>
        <taxon>Endopterygota</taxon>
        <taxon>Lepidoptera</taxon>
        <taxon>Glossata</taxon>
        <taxon>Ditrysia</taxon>
        <taxon>Tineoidea</taxon>
        <taxon>Psychidae</taxon>
        <taxon>Oiketicinae</taxon>
        <taxon>Eumeta</taxon>
    </lineage>
</organism>
<dbReference type="AlphaFoldDB" id="A0A4C1T2Q0"/>
<keyword evidence="3" id="KW-1185">Reference proteome</keyword>
<evidence type="ECO:0000256" key="1">
    <source>
        <dbReference type="SAM" id="MobiDB-lite"/>
    </source>
</evidence>
<evidence type="ECO:0000313" key="2">
    <source>
        <dbReference type="EMBL" id="GBP08486.1"/>
    </source>
</evidence>
<name>A0A4C1T2Q0_EUMVA</name>
<feature type="region of interest" description="Disordered" evidence="1">
    <location>
        <begin position="93"/>
        <end position="136"/>
    </location>
</feature>
<evidence type="ECO:0000313" key="3">
    <source>
        <dbReference type="Proteomes" id="UP000299102"/>
    </source>
</evidence>
<protein>
    <submittedName>
        <fullName evidence="2">Uncharacterized protein</fullName>
    </submittedName>
</protein>
<proteinExistence type="predicted"/>
<dbReference type="EMBL" id="BGZK01000031">
    <property type="protein sequence ID" value="GBP08486.1"/>
    <property type="molecule type" value="Genomic_DNA"/>
</dbReference>
<comment type="caution">
    <text evidence="2">The sequence shown here is derived from an EMBL/GenBank/DDBJ whole genome shotgun (WGS) entry which is preliminary data.</text>
</comment>
<dbReference type="Proteomes" id="UP000299102">
    <property type="component" value="Unassembled WGS sequence"/>
</dbReference>
<feature type="compositionally biased region" description="Pro residues" evidence="1">
    <location>
        <begin position="106"/>
        <end position="122"/>
    </location>
</feature>
<sequence length="136" mass="14718">MANLASAQKWDSSSGAILQSYRIRRDLVASAATFRAASESFRDLYLSCPLLLHQSDPIKYPVPFRKAGNVLMTPPGLPLSMDAATYPLYTRWATGRPPARDKTPAGPRPAPIDPPSSVPPPAASLHSTISRTTCRD</sequence>
<reference evidence="2 3" key="1">
    <citation type="journal article" date="2019" name="Commun. Biol.">
        <title>The bagworm genome reveals a unique fibroin gene that provides high tensile strength.</title>
        <authorList>
            <person name="Kono N."/>
            <person name="Nakamura H."/>
            <person name="Ohtoshi R."/>
            <person name="Tomita M."/>
            <person name="Numata K."/>
            <person name="Arakawa K."/>
        </authorList>
    </citation>
    <scope>NUCLEOTIDE SEQUENCE [LARGE SCALE GENOMIC DNA]</scope>
</reference>